<proteinExistence type="predicted"/>
<gene>
    <name evidence="2" type="ORF">DF947_01315</name>
</gene>
<evidence type="ECO:0000313" key="2">
    <source>
        <dbReference type="EMBL" id="PWS33292.1"/>
    </source>
</evidence>
<protein>
    <recommendedName>
        <fullName evidence="1">DUF6908 domain-containing protein</fullName>
    </recommendedName>
</protein>
<dbReference type="Pfam" id="PF21849">
    <property type="entry name" value="DUF6908"/>
    <property type="match status" value="1"/>
</dbReference>
<reference evidence="3" key="1">
    <citation type="submission" date="2018-05" db="EMBL/GenBank/DDBJ databases">
        <title>Pedobacter paludis sp. nov., isolated from wetland soil.</title>
        <authorList>
            <person name="Zhang Y."/>
        </authorList>
    </citation>
    <scope>NUCLEOTIDE SEQUENCE [LARGE SCALE GENOMIC DNA]</scope>
    <source>
        <strain evidence="3">R-8</strain>
    </source>
</reference>
<dbReference type="AlphaFoldDB" id="A0A317F400"/>
<feature type="domain" description="DUF6908" evidence="1">
    <location>
        <begin position="12"/>
        <end position="143"/>
    </location>
</feature>
<sequence>MKNLDLNSTKIFSALMAGMNGRSHHKFIRESLMPLTIENMGGHFPTMWGDGLFYSLCHYYEQQGDLMQDPEMCFLVVDNRKSLSEFEKLIIVPCSYQNASLGIYEESISFMSGRTSIYLPIMHRQHISFAQIWMGNILQQGFIGIES</sequence>
<dbReference type="RefSeq" id="WP_109927879.1">
    <property type="nucleotide sequence ID" value="NZ_QGNY01000001.1"/>
</dbReference>
<dbReference type="Proteomes" id="UP000245391">
    <property type="component" value="Unassembled WGS sequence"/>
</dbReference>
<organism evidence="2 3">
    <name type="scientific">Pedobacter paludis</name>
    <dbReference type="NCBI Taxonomy" id="2203212"/>
    <lineage>
        <taxon>Bacteria</taxon>
        <taxon>Pseudomonadati</taxon>
        <taxon>Bacteroidota</taxon>
        <taxon>Sphingobacteriia</taxon>
        <taxon>Sphingobacteriales</taxon>
        <taxon>Sphingobacteriaceae</taxon>
        <taxon>Pedobacter</taxon>
    </lineage>
</organism>
<name>A0A317F400_9SPHI</name>
<dbReference type="InterPro" id="IPR054203">
    <property type="entry name" value="DUF6908"/>
</dbReference>
<keyword evidence="3" id="KW-1185">Reference proteome</keyword>
<dbReference type="OrthoDB" id="9788042at2"/>
<accession>A0A317F400</accession>
<evidence type="ECO:0000313" key="3">
    <source>
        <dbReference type="Proteomes" id="UP000245391"/>
    </source>
</evidence>
<evidence type="ECO:0000259" key="1">
    <source>
        <dbReference type="Pfam" id="PF21849"/>
    </source>
</evidence>
<comment type="caution">
    <text evidence="2">The sequence shown here is derived from an EMBL/GenBank/DDBJ whole genome shotgun (WGS) entry which is preliminary data.</text>
</comment>
<dbReference type="EMBL" id="QGNY01000001">
    <property type="protein sequence ID" value="PWS33292.1"/>
    <property type="molecule type" value="Genomic_DNA"/>
</dbReference>